<sequence length="55" mass="6447">MTDPRKNLPYDDDPDVRYLAEHTDLSPLQARELIEKHGRDRKKLLEIARTMKAEG</sequence>
<accession>A0ABV2N0A9</accession>
<evidence type="ECO:0000313" key="1">
    <source>
        <dbReference type="EMBL" id="MET3791333.1"/>
    </source>
</evidence>
<keyword evidence="2" id="KW-1185">Reference proteome</keyword>
<name>A0ABV2N0A9_9HYPH</name>
<protein>
    <recommendedName>
        <fullName evidence="3">DUF3606 domain-containing protein</fullName>
    </recommendedName>
</protein>
<gene>
    <name evidence="1" type="ORF">ABID37_001541</name>
</gene>
<proteinExistence type="predicted"/>
<evidence type="ECO:0008006" key="3">
    <source>
        <dbReference type="Google" id="ProtNLM"/>
    </source>
</evidence>
<evidence type="ECO:0000313" key="2">
    <source>
        <dbReference type="Proteomes" id="UP001549076"/>
    </source>
</evidence>
<reference evidence="1 2" key="1">
    <citation type="submission" date="2024-06" db="EMBL/GenBank/DDBJ databases">
        <title>Genomic Encyclopedia of Type Strains, Phase IV (KMG-IV): sequencing the most valuable type-strain genomes for metagenomic binning, comparative biology and taxonomic classification.</title>
        <authorList>
            <person name="Goeker M."/>
        </authorList>
    </citation>
    <scope>NUCLEOTIDE SEQUENCE [LARGE SCALE GENOMIC DNA]</scope>
    <source>
        <strain evidence="1 2">DSM 27865</strain>
    </source>
</reference>
<dbReference type="RefSeq" id="WP_354193666.1">
    <property type="nucleotide sequence ID" value="NZ_JBEPML010000004.1"/>
</dbReference>
<comment type="caution">
    <text evidence="1">The sequence shown here is derived from an EMBL/GenBank/DDBJ whole genome shotgun (WGS) entry which is preliminary data.</text>
</comment>
<organism evidence="1 2">
    <name type="scientific">Aquamicrobium terrae</name>
    <dbReference type="NCBI Taxonomy" id="1324945"/>
    <lineage>
        <taxon>Bacteria</taxon>
        <taxon>Pseudomonadati</taxon>
        <taxon>Pseudomonadota</taxon>
        <taxon>Alphaproteobacteria</taxon>
        <taxon>Hyphomicrobiales</taxon>
        <taxon>Phyllobacteriaceae</taxon>
        <taxon>Aquamicrobium</taxon>
    </lineage>
</organism>
<dbReference type="EMBL" id="JBEPML010000004">
    <property type="protein sequence ID" value="MET3791333.1"/>
    <property type="molecule type" value="Genomic_DNA"/>
</dbReference>
<dbReference type="Proteomes" id="UP001549076">
    <property type="component" value="Unassembled WGS sequence"/>
</dbReference>